<evidence type="ECO:0000313" key="5">
    <source>
        <dbReference type="Proteomes" id="UP000540423"/>
    </source>
</evidence>
<proteinExistence type="predicted"/>
<keyword evidence="5" id="KW-1185">Reference proteome</keyword>
<dbReference type="InterPro" id="IPR036457">
    <property type="entry name" value="PPM-type-like_dom_sf"/>
</dbReference>
<organism evidence="4 5">
    <name type="scientific">Streptomyces candidus</name>
    <dbReference type="NCBI Taxonomy" id="67283"/>
    <lineage>
        <taxon>Bacteria</taxon>
        <taxon>Bacillati</taxon>
        <taxon>Actinomycetota</taxon>
        <taxon>Actinomycetes</taxon>
        <taxon>Kitasatosporales</taxon>
        <taxon>Streptomycetaceae</taxon>
        <taxon>Streptomyces</taxon>
    </lineage>
</organism>
<evidence type="ECO:0000256" key="2">
    <source>
        <dbReference type="SAM" id="MobiDB-lite"/>
    </source>
</evidence>
<dbReference type="AlphaFoldDB" id="A0A7X0LP37"/>
<feature type="region of interest" description="Disordered" evidence="2">
    <location>
        <begin position="148"/>
        <end position="168"/>
    </location>
</feature>
<dbReference type="PANTHER" id="PTHR43156:SF2">
    <property type="entry name" value="STAGE II SPORULATION PROTEIN E"/>
    <property type="match status" value="1"/>
</dbReference>
<dbReference type="EMBL" id="JACHEM010000005">
    <property type="protein sequence ID" value="MBB6436138.1"/>
    <property type="molecule type" value="Genomic_DNA"/>
</dbReference>
<dbReference type="InterPro" id="IPR001932">
    <property type="entry name" value="PPM-type_phosphatase-like_dom"/>
</dbReference>
<name>A0A7X0LP37_9ACTN</name>
<dbReference type="Gene3D" id="3.60.40.10">
    <property type="entry name" value="PPM-type phosphatase domain"/>
    <property type="match status" value="1"/>
</dbReference>
<comment type="caution">
    <text evidence="4">The sequence shown here is derived from an EMBL/GenBank/DDBJ whole genome shotgun (WGS) entry which is preliminary data.</text>
</comment>
<evidence type="ECO:0000313" key="4">
    <source>
        <dbReference type="EMBL" id="MBB6436138.1"/>
    </source>
</evidence>
<sequence length="168" mass="18669">MIEQYGPTRCTTGIVADLDTSTGVFTWINRGHHPPVIIRGGRWVSELRCPPAHPMGTGLGLKTTLCREQLEPVDRIVFYTDGITEARGRGNGIFGLKRFIDFLIRHHADGLPVPETLRRLVGYWEAQAPSLFRGPPAAHRKAMRLARRRSGTRTLESALTGAGREETT</sequence>
<dbReference type="GO" id="GO:0016791">
    <property type="term" value="F:phosphatase activity"/>
    <property type="evidence" value="ECO:0007669"/>
    <property type="project" value="TreeGrafter"/>
</dbReference>
<dbReference type="Proteomes" id="UP000540423">
    <property type="component" value="Unassembled WGS sequence"/>
</dbReference>
<reference evidence="4 5" key="1">
    <citation type="submission" date="2020-08" db="EMBL/GenBank/DDBJ databases">
        <title>Genomic Encyclopedia of Type Strains, Phase IV (KMG-IV): sequencing the most valuable type-strain genomes for metagenomic binning, comparative biology and taxonomic classification.</title>
        <authorList>
            <person name="Goeker M."/>
        </authorList>
    </citation>
    <scope>NUCLEOTIDE SEQUENCE [LARGE SCALE GENOMIC DNA]</scope>
    <source>
        <strain evidence="4 5">DSM 40141</strain>
    </source>
</reference>
<dbReference type="PANTHER" id="PTHR43156">
    <property type="entry name" value="STAGE II SPORULATION PROTEIN E-RELATED"/>
    <property type="match status" value="1"/>
</dbReference>
<gene>
    <name evidence="4" type="ORF">HNQ79_002601</name>
</gene>
<accession>A0A7X0LP37</accession>
<dbReference type="InterPro" id="IPR052016">
    <property type="entry name" value="Bact_Sigma-Reg"/>
</dbReference>
<evidence type="ECO:0000256" key="1">
    <source>
        <dbReference type="ARBA" id="ARBA00022801"/>
    </source>
</evidence>
<dbReference type="Pfam" id="PF07228">
    <property type="entry name" value="SpoIIE"/>
    <property type="match status" value="1"/>
</dbReference>
<evidence type="ECO:0000259" key="3">
    <source>
        <dbReference type="Pfam" id="PF07228"/>
    </source>
</evidence>
<keyword evidence="1" id="KW-0378">Hydrolase</keyword>
<feature type="domain" description="PPM-type phosphatase" evidence="3">
    <location>
        <begin position="4"/>
        <end position="119"/>
    </location>
</feature>
<protein>
    <recommendedName>
        <fullName evidence="3">PPM-type phosphatase domain-containing protein</fullName>
    </recommendedName>
</protein>